<dbReference type="Gene3D" id="1.10.8.270">
    <property type="entry name" value="putative rabgap domain of human tbc1 domain family member 14 like domains"/>
    <property type="match status" value="1"/>
</dbReference>
<dbReference type="PROSITE" id="PS50086">
    <property type="entry name" value="TBC_RABGAP"/>
    <property type="match status" value="1"/>
</dbReference>
<name>A0A7R9P562_TIMCA</name>
<dbReference type="SMART" id="SM00164">
    <property type="entry name" value="TBC"/>
    <property type="match status" value="1"/>
</dbReference>
<dbReference type="AlphaFoldDB" id="A0A7R9P562"/>
<feature type="domain" description="Rab-GAP TBC" evidence="1">
    <location>
        <begin position="1"/>
        <end position="163"/>
    </location>
</feature>
<gene>
    <name evidence="2" type="ORF">TCMB3V08_LOCUS2852</name>
</gene>
<dbReference type="GO" id="GO:0031267">
    <property type="term" value="F:small GTPase binding"/>
    <property type="evidence" value="ECO:0007669"/>
    <property type="project" value="TreeGrafter"/>
</dbReference>
<dbReference type="EMBL" id="OE179925">
    <property type="protein sequence ID" value="CAD7570144.1"/>
    <property type="molecule type" value="Genomic_DNA"/>
</dbReference>
<dbReference type="SUPFAM" id="SSF47923">
    <property type="entry name" value="Ypt/Rab-GAP domain of gyp1p"/>
    <property type="match status" value="1"/>
</dbReference>
<sequence length="206" mass="24322">MRQLAWRWSPEIRQIDLDVNRTYRDHIMFRERYGLKQQALFNVLGAYSVYNLDIGYCQGMSQIAALLLMYLNEEDAFWALSVLVADKRYTMHGFFIPGFPKLLRYQEHHDKIMNRFLPKLKKHLDKHGVDTGIYTLKWFFQCFLDRDEIHILCAVDCVESLTNPVDLLTSLFSNLLYLVFFHEMHLGPDKSIFLTTHYSLSCAIVT</sequence>
<dbReference type="FunFam" id="1.10.8.270:FF:000010">
    <property type="entry name" value="Putative USP6 N-terminal-like protein"/>
    <property type="match status" value="1"/>
</dbReference>
<dbReference type="Gene3D" id="1.10.472.80">
    <property type="entry name" value="Ypt/Rab-GAP domain of gyp1p, domain 3"/>
    <property type="match status" value="1"/>
</dbReference>
<evidence type="ECO:0000259" key="1">
    <source>
        <dbReference type="PROSITE" id="PS50086"/>
    </source>
</evidence>
<dbReference type="PANTHER" id="PTHR47219:SF19">
    <property type="entry name" value="USP6 N-TERMINAL-LIKE PROTEIN ISOFORM X1"/>
    <property type="match status" value="1"/>
</dbReference>
<proteinExistence type="predicted"/>
<dbReference type="Pfam" id="PF00566">
    <property type="entry name" value="RabGAP-TBC"/>
    <property type="match status" value="1"/>
</dbReference>
<dbReference type="InterPro" id="IPR000195">
    <property type="entry name" value="Rab-GAP-TBC_dom"/>
</dbReference>
<dbReference type="PANTHER" id="PTHR47219">
    <property type="entry name" value="RAB GTPASE-ACTIVATING PROTEIN 1-LIKE"/>
    <property type="match status" value="1"/>
</dbReference>
<dbReference type="GO" id="GO:0005096">
    <property type="term" value="F:GTPase activator activity"/>
    <property type="evidence" value="ECO:0007669"/>
    <property type="project" value="TreeGrafter"/>
</dbReference>
<organism evidence="2">
    <name type="scientific">Timema californicum</name>
    <name type="common">California timema</name>
    <name type="synonym">Walking stick</name>
    <dbReference type="NCBI Taxonomy" id="61474"/>
    <lineage>
        <taxon>Eukaryota</taxon>
        <taxon>Metazoa</taxon>
        <taxon>Ecdysozoa</taxon>
        <taxon>Arthropoda</taxon>
        <taxon>Hexapoda</taxon>
        <taxon>Insecta</taxon>
        <taxon>Pterygota</taxon>
        <taxon>Neoptera</taxon>
        <taxon>Polyneoptera</taxon>
        <taxon>Phasmatodea</taxon>
        <taxon>Timematodea</taxon>
        <taxon>Timematoidea</taxon>
        <taxon>Timematidae</taxon>
        <taxon>Timema</taxon>
    </lineage>
</organism>
<dbReference type="InterPro" id="IPR050302">
    <property type="entry name" value="Rab_GAP_TBC_domain"/>
</dbReference>
<dbReference type="InterPro" id="IPR035969">
    <property type="entry name" value="Rab-GAP_TBC_sf"/>
</dbReference>
<protein>
    <submittedName>
        <fullName evidence="2">(California timema) hypothetical protein</fullName>
    </submittedName>
</protein>
<evidence type="ECO:0000313" key="2">
    <source>
        <dbReference type="EMBL" id="CAD7570144.1"/>
    </source>
</evidence>
<reference evidence="2" key="1">
    <citation type="submission" date="2020-11" db="EMBL/GenBank/DDBJ databases">
        <authorList>
            <person name="Tran Van P."/>
        </authorList>
    </citation>
    <scope>NUCLEOTIDE SEQUENCE</scope>
</reference>
<accession>A0A7R9P562</accession>